<dbReference type="AlphaFoldDB" id="A0AAE0UCJ9"/>
<evidence type="ECO:0000313" key="2">
    <source>
        <dbReference type="EMBL" id="KAK3399186.1"/>
    </source>
</evidence>
<feature type="non-terminal residue" evidence="2">
    <location>
        <position position="383"/>
    </location>
</feature>
<dbReference type="InterPro" id="IPR010730">
    <property type="entry name" value="HET"/>
</dbReference>
<dbReference type="EMBL" id="JAUTDP010000005">
    <property type="protein sequence ID" value="KAK3399186.1"/>
    <property type="molecule type" value="Genomic_DNA"/>
</dbReference>
<accession>A0AAE0UCJ9</accession>
<reference evidence="2" key="1">
    <citation type="journal article" date="2023" name="Mol. Phylogenet. Evol.">
        <title>Genome-scale phylogeny and comparative genomics of the fungal order Sordariales.</title>
        <authorList>
            <person name="Hensen N."/>
            <person name="Bonometti L."/>
            <person name="Westerberg I."/>
            <person name="Brannstrom I.O."/>
            <person name="Guillou S."/>
            <person name="Cros-Aarteil S."/>
            <person name="Calhoun S."/>
            <person name="Haridas S."/>
            <person name="Kuo A."/>
            <person name="Mondo S."/>
            <person name="Pangilinan J."/>
            <person name="Riley R."/>
            <person name="LaButti K."/>
            <person name="Andreopoulos B."/>
            <person name="Lipzen A."/>
            <person name="Chen C."/>
            <person name="Yan M."/>
            <person name="Daum C."/>
            <person name="Ng V."/>
            <person name="Clum A."/>
            <person name="Steindorff A."/>
            <person name="Ohm R.A."/>
            <person name="Martin F."/>
            <person name="Silar P."/>
            <person name="Natvig D.O."/>
            <person name="Lalanne C."/>
            <person name="Gautier V."/>
            <person name="Ament-Velasquez S.L."/>
            <person name="Kruys A."/>
            <person name="Hutchinson M.I."/>
            <person name="Powell A.J."/>
            <person name="Barry K."/>
            <person name="Miller A.N."/>
            <person name="Grigoriev I.V."/>
            <person name="Debuchy R."/>
            <person name="Gladieux P."/>
            <person name="Hiltunen Thoren M."/>
            <person name="Johannesson H."/>
        </authorList>
    </citation>
    <scope>NUCLEOTIDE SEQUENCE</scope>
    <source>
        <strain evidence="2">FGSC 1904</strain>
    </source>
</reference>
<comment type="caution">
    <text evidence="2">The sequence shown here is derived from an EMBL/GenBank/DDBJ whole genome shotgun (WGS) entry which is preliminary data.</text>
</comment>
<dbReference type="PANTHER" id="PTHR24148:SF78">
    <property type="entry name" value="HETEROKARYON INCOMPATIBILITY DOMAIN-CONTAINING PROTEIN"/>
    <property type="match status" value="1"/>
</dbReference>
<feature type="domain" description="Heterokaryon incompatibility" evidence="1">
    <location>
        <begin position="50"/>
        <end position="208"/>
    </location>
</feature>
<reference evidence="2" key="2">
    <citation type="submission" date="2023-07" db="EMBL/GenBank/DDBJ databases">
        <authorList>
            <consortium name="Lawrence Berkeley National Laboratory"/>
            <person name="Haridas S."/>
            <person name="Hensen N."/>
            <person name="Bonometti L."/>
            <person name="Westerberg I."/>
            <person name="Brannstrom I.O."/>
            <person name="Guillou S."/>
            <person name="Cros-Aarteil S."/>
            <person name="Calhoun S."/>
            <person name="Kuo A."/>
            <person name="Mondo S."/>
            <person name="Pangilinan J."/>
            <person name="Riley R."/>
            <person name="LaButti K."/>
            <person name="Andreopoulos B."/>
            <person name="Lipzen A."/>
            <person name="Chen C."/>
            <person name="Yanf M."/>
            <person name="Daum C."/>
            <person name="Ng V."/>
            <person name="Clum A."/>
            <person name="Steindorff A."/>
            <person name="Ohm R."/>
            <person name="Martin F."/>
            <person name="Silar P."/>
            <person name="Natvig D."/>
            <person name="Lalanne C."/>
            <person name="Gautier V."/>
            <person name="Ament-velasquez S.L."/>
            <person name="Kruys A."/>
            <person name="Hutchinson M.I."/>
            <person name="Powell A.J."/>
            <person name="Barry K."/>
            <person name="Miller A.N."/>
            <person name="Grigoriev I.V."/>
            <person name="Debuchy R."/>
            <person name="Gladieux P."/>
            <person name="Thoren M.H."/>
            <person name="Johannesson H."/>
        </authorList>
    </citation>
    <scope>NUCLEOTIDE SEQUENCE</scope>
    <source>
        <strain evidence="2">FGSC 1904</strain>
    </source>
</reference>
<protein>
    <submittedName>
        <fullName evidence="2">Heterokaryon incompatibility protein-domain-containing protein</fullName>
    </submittedName>
</protein>
<sequence length="383" mass="44108">MNHEDQFKYQSIDLATDAIRLLRLLRGSHQDPIQCELFESFLHQVDGVPYEALSYTWGTSHDVRKITLNDRKALIKESLHTALLALRQPDHDRLLWIDAICIDQNDFKEKGHQVGQMRQIYENAEQVVVWLGPSNRDTDAFMDMARRWDHETRQQPGARNAQRWVDSWIRLTADEIGPVGIEIAARRRDALQEILNRPWFRRVWILQEVASAKKATIQCGSKSMSSQGFGLLPFLLGLRVDSHTQAVLDILPSYRRRDTWWGEKQDLQTLLVKFRTSKATDDRDRIYALLGISSDACTSSTLLPNYGKSIGDVVRNTIQFLLFKNARCLFAHRLPYDLTLNTFLYLVPNLPDFIYAWSLRSGNDDIAAAVLPQVVNLNIPEHL</sequence>
<dbReference type="Pfam" id="PF06985">
    <property type="entry name" value="HET"/>
    <property type="match status" value="1"/>
</dbReference>
<dbReference type="PANTHER" id="PTHR24148">
    <property type="entry name" value="ANKYRIN REPEAT DOMAIN-CONTAINING PROTEIN 39 HOMOLOG-RELATED"/>
    <property type="match status" value="1"/>
</dbReference>
<keyword evidence="3" id="KW-1185">Reference proteome</keyword>
<gene>
    <name evidence="2" type="ORF">B0T20DRAFT_321801</name>
</gene>
<proteinExistence type="predicted"/>
<dbReference type="Proteomes" id="UP001281003">
    <property type="component" value="Unassembled WGS sequence"/>
</dbReference>
<evidence type="ECO:0000313" key="3">
    <source>
        <dbReference type="Proteomes" id="UP001281003"/>
    </source>
</evidence>
<organism evidence="2 3">
    <name type="scientific">Sordaria brevicollis</name>
    <dbReference type="NCBI Taxonomy" id="83679"/>
    <lineage>
        <taxon>Eukaryota</taxon>
        <taxon>Fungi</taxon>
        <taxon>Dikarya</taxon>
        <taxon>Ascomycota</taxon>
        <taxon>Pezizomycotina</taxon>
        <taxon>Sordariomycetes</taxon>
        <taxon>Sordariomycetidae</taxon>
        <taxon>Sordariales</taxon>
        <taxon>Sordariaceae</taxon>
        <taxon>Sordaria</taxon>
    </lineage>
</organism>
<name>A0AAE0UCJ9_SORBR</name>
<dbReference type="InterPro" id="IPR052895">
    <property type="entry name" value="HetReg/Transcr_Mod"/>
</dbReference>
<evidence type="ECO:0000259" key="1">
    <source>
        <dbReference type="Pfam" id="PF06985"/>
    </source>
</evidence>